<name>A0A367VJK7_9PROT</name>
<protein>
    <submittedName>
        <fullName evidence="1">Uncharacterized protein</fullName>
    </submittedName>
</protein>
<proteinExistence type="predicted"/>
<dbReference type="RefSeq" id="WP_062956554.1">
    <property type="nucleotide sequence ID" value="NZ_JPWB01000001.1"/>
</dbReference>
<evidence type="ECO:0000313" key="2">
    <source>
        <dbReference type="Proteomes" id="UP000253061"/>
    </source>
</evidence>
<dbReference type="EMBL" id="JPWB01000001">
    <property type="protein sequence ID" value="RCK25363.1"/>
    <property type="molecule type" value="Genomic_DNA"/>
</dbReference>
<gene>
    <name evidence="1" type="ORF">TH6_01725</name>
</gene>
<accession>A0A367VJK7</accession>
<organism evidence="1 2">
    <name type="scientific">Thalassospira profundimaris</name>
    <dbReference type="NCBI Taxonomy" id="502049"/>
    <lineage>
        <taxon>Bacteria</taxon>
        <taxon>Pseudomonadati</taxon>
        <taxon>Pseudomonadota</taxon>
        <taxon>Alphaproteobacteria</taxon>
        <taxon>Rhodospirillales</taxon>
        <taxon>Thalassospiraceae</taxon>
        <taxon>Thalassospira</taxon>
    </lineage>
</organism>
<dbReference type="Proteomes" id="UP000253061">
    <property type="component" value="Unassembled WGS sequence"/>
</dbReference>
<sequence>MIEPQEFYVETPLAKAMFKLMQELERRLGLTTEVDVCLAGGMTAQLYTCSRSSSDIDAEFSRSFTVPKAS</sequence>
<evidence type="ECO:0000313" key="1">
    <source>
        <dbReference type="EMBL" id="RCK25363.1"/>
    </source>
</evidence>
<comment type="caution">
    <text evidence="1">The sequence shown here is derived from an EMBL/GenBank/DDBJ whole genome shotgun (WGS) entry which is preliminary data.</text>
</comment>
<dbReference type="AlphaFoldDB" id="A0A367VJK7"/>
<reference evidence="1 2" key="1">
    <citation type="submission" date="2014-07" db="EMBL/GenBank/DDBJ databases">
        <title>Draft genome sequence of Thalassospira profundimaris R8-17.</title>
        <authorList>
            <person name="Lai Q."/>
            <person name="Shao Z."/>
        </authorList>
    </citation>
    <scope>NUCLEOTIDE SEQUENCE [LARGE SCALE GENOMIC DNA]</scope>
    <source>
        <strain evidence="1 2">R8-17</strain>
    </source>
</reference>